<dbReference type="OrthoDB" id="515692at2759"/>
<accession>A0A397T7S1</accession>
<feature type="domain" description="Metallo-beta-lactamase" evidence="1">
    <location>
        <begin position="35"/>
        <end position="246"/>
    </location>
</feature>
<dbReference type="Proteomes" id="UP000265703">
    <property type="component" value="Unassembled WGS sequence"/>
</dbReference>
<dbReference type="InterPro" id="IPR050855">
    <property type="entry name" value="NDM-1-like"/>
</dbReference>
<sequence length="267" mass="30421">MSSLPEYEDYEKFVELQQNLYRARFSLKVVGFAYPSAVFLIHLPSTKDCILVDSGDPENITKLLKALSLHFETFSEYKLKYVAITHGHFDHTGALLKLLEDYEDIKFIIGEQEIPFVIHGKKYSEIKGDTITFQILKHFFAEGKPIGNEDKFIVIKEGEEHKFEFYNILRPIFTPGHTPGSLSYLHIPTNSILIGDLVFNVPLVPVFSMKSSISIPISTTSVSDSKISIKKICEMENEIKLVFPGHDLEKNGISIEEFKLFAQKNLN</sequence>
<dbReference type="PANTHER" id="PTHR42951">
    <property type="entry name" value="METALLO-BETA-LACTAMASE DOMAIN-CONTAINING"/>
    <property type="match status" value="1"/>
</dbReference>
<dbReference type="EMBL" id="QKYT01000163">
    <property type="protein sequence ID" value="RIA91074.1"/>
    <property type="molecule type" value="Genomic_DNA"/>
</dbReference>
<organism evidence="2 3">
    <name type="scientific">Glomus cerebriforme</name>
    <dbReference type="NCBI Taxonomy" id="658196"/>
    <lineage>
        <taxon>Eukaryota</taxon>
        <taxon>Fungi</taxon>
        <taxon>Fungi incertae sedis</taxon>
        <taxon>Mucoromycota</taxon>
        <taxon>Glomeromycotina</taxon>
        <taxon>Glomeromycetes</taxon>
        <taxon>Glomerales</taxon>
        <taxon>Glomeraceae</taxon>
        <taxon>Glomus</taxon>
    </lineage>
</organism>
<dbReference type="InterPro" id="IPR001279">
    <property type="entry name" value="Metallo-B-lactamas"/>
</dbReference>
<name>A0A397T7S1_9GLOM</name>
<dbReference type="STRING" id="658196.A0A397T7S1"/>
<evidence type="ECO:0000313" key="2">
    <source>
        <dbReference type="EMBL" id="RIA91074.1"/>
    </source>
</evidence>
<dbReference type="Gene3D" id="3.60.15.10">
    <property type="entry name" value="Ribonuclease Z/Hydroxyacylglutathione hydrolase-like"/>
    <property type="match status" value="1"/>
</dbReference>
<gene>
    <name evidence="2" type="ORF">C1645_737395</name>
</gene>
<keyword evidence="3" id="KW-1185">Reference proteome</keyword>
<evidence type="ECO:0000313" key="3">
    <source>
        <dbReference type="Proteomes" id="UP000265703"/>
    </source>
</evidence>
<dbReference type="SMART" id="SM00849">
    <property type="entry name" value="Lactamase_B"/>
    <property type="match status" value="1"/>
</dbReference>
<dbReference type="Pfam" id="PF00753">
    <property type="entry name" value="Lactamase_B"/>
    <property type="match status" value="1"/>
</dbReference>
<proteinExistence type="predicted"/>
<evidence type="ECO:0000259" key="1">
    <source>
        <dbReference type="SMART" id="SM00849"/>
    </source>
</evidence>
<dbReference type="PANTHER" id="PTHR42951:SF17">
    <property type="entry name" value="METALLO-BETA-LACTAMASE DOMAIN-CONTAINING PROTEIN"/>
    <property type="match status" value="1"/>
</dbReference>
<dbReference type="InterPro" id="IPR036866">
    <property type="entry name" value="RibonucZ/Hydroxyglut_hydro"/>
</dbReference>
<protein>
    <submittedName>
        <fullName evidence="2">Beta-lactamase-like protein</fullName>
    </submittedName>
</protein>
<dbReference type="AlphaFoldDB" id="A0A397T7S1"/>
<dbReference type="SUPFAM" id="SSF56281">
    <property type="entry name" value="Metallo-hydrolase/oxidoreductase"/>
    <property type="match status" value="1"/>
</dbReference>
<comment type="caution">
    <text evidence="2">The sequence shown here is derived from an EMBL/GenBank/DDBJ whole genome shotgun (WGS) entry which is preliminary data.</text>
</comment>
<reference evidence="2 3" key="1">
    <citation type="submission" date="2018-06" db="EMBL/GenBank/DDBJ databases">
        <title>Comparative genomics reveals the genomic features of Rhizophagus irregularis, R. cerebriforme, R. diaphanum and Gigaspora rosea, and their symbiotic lifestyle signature.</title>
        <authorList>
            <person name="Morin E."/>
            <person name="San Clemente H."/>
            <person name="Chen E.C.H."/>
            <person name="De La Providencia I."/>
            <person name="Hainaut M."/>
            <person name="Kuo A."/>
            <person name="Kohler A."/>
            <person name="Murat C."/>
            <person name="Tang N."/>
            <person name="Roy S."/>
            <person name="Loubradou J."/>
            <person name="Henrissat B."/>
            <person name="Grigoriev I.V."/>
            <person name="Corradi N."/>
            <person name="Roux C."/>
            <person name="Martin F.M."/>
        </authorList>
    </citation>
    <scope>NUCLEOTIDE SEQUENCE [LARGE SCALE GENOMIC DNA]</scope>
    <source>
        <strain evidence="2 3">DAOM 227022</strain>
    </source>
</reference>